<reference evidence="2" key="1">
    <citation type="submission" date="2014-12" db="EMBL/GenBank/DDBJ databases">
        <title>Genome sequence of Clostridium beijerinckii strain 59B.</title>
        <authorList>
            <person name="Little G.T."/>
            <person name="Minton N.P."/>
        </authorList>
    </citation>
    <scope>NUCLEOTIDE SEQUENCE [LARGE SCALE GENOMIC DNA]</scope>
    <source>
        <strain evidence="2">59B</strain>
    </source>
</reference>
<dbReference type="EMBL" id="CP010086">
    <property type="protein sequence ID" value="AJH00105.1"/>
    <property type="molecule type" value="Genomic_DNA"/>
</dbReference>
<dbReference type="AlphaFoldDB" id="A0A0B5QD06"/>
<dbReference type="RefSeq" id="WP_041897663.1">
    <property type="nucleotide sequence ID" value="NZ_CP010086.2"/>
</dbReference>
<evidence type="ECO:0000313" key="1">
    <source>
        <dbReference type="EMBL" id="AJH00105.1"/>
    </source>
</evidence>
<evidence type="ECO:0008006" key="3">
    <source>
        <dbReference type="Google" id="ProtNLM"/>
    </source>
</evidence>
<organism evidence="1 2">
    <name type="scientific">Clostridium beijerinckii</name>
    <name type="common">Clostridium MP</name>
    <dbReference type="NCBI Taxonomy" id="1520"/>
    <lineage>
        <taxon>Bacteria</taxon>
        <taxon>Bacillati</taxon>
        <taxon>Bacillota</taxon>
        <taxon>Clostridia</taxon>
        <taxon>Eubacteriales</taxon>
        <taxon>Clostridiaceae</taxon>
        <taxon>Clostridium</taxon>
    </lineage>
</organism>
<gene>
    <name evidence="1" type="ORF">LF65_03548</name>
</gene>
<proteinExistence type="predicted"/>
<sequence>MGYKDYEKYLESYEEEEDGSTKKCGCEDEEKDKKNKKDCYKRNYPTGAALEEAYRAGRKDGYKEGYCEGYDKGSKDGCKQIKEKIAGCIEKIECC</sequence>
<protein>
    <recommendedName>
        <fullName evidence="3">Flagellar assembly protein H</fullName>
    </recommendedName>
</protein>
<dbReference type="KEGG" id="cbei:LF65_03548"/>
<accession>A0A0B5QD06</accession>
<dbReference type="Proteomes" id="UP000031866">
    <property type="component" value="Chromosome"/>
</dbReference>
<name>A0A0B5QD06_CLOBE</name>
<evidence type="ECO:0000313" key="2">
    <source>
        <dbReference type="Proteomes" id="UP000031866"/>
    </source>
</evidence>